<keyword evidence="5" id="KW-1185">Reference proteome</keyword>
<feature type="transmembrane region" description="Helical" evidence="3">
    <location>
        <begin position="149"/>
        <end position="168"/>
    </location>
</feature>
<evidence type="ECO:0000313" key="4">
    <source>
        <dbReference type="EMBL" id="AET37811.1"/>
    </source>
</evidence>
<feature type="transmembrane region" description="Helical" evidence="3">
    <location>
        <begin position="238"/>
        <end position="257"/>
    </location>
</feature>
<dbReference type="AlphaFoldDB" id="G8JP11"/>
<dbReference type="Proteomes" id="UP000006790">
    <property type="component" value="Chromosome 2"/>
</dbReference>
<feature type="transmembrane region" description="Helical" evidence="3">
    <location>
        <begin position="79"/>
        <end position="100"/>
    </location>
</feature>
<dbReference type="SUPFAM" id="SSF103473">
    <property type="entry name" value="MFS general substrate transporter"/>
    <property type="match status" value="1"/>
</dbReference>
<dbReference type="Gene3D" id="1.20.1250.20">
    <property type="entry name" value="MFS general substrate transporter like domains"/>
    <property type="match status" value="2"/>
</dbReference>
<comment type="subcellular location">
    <subcellularLocation>
        <location evidence="1">Membrane</location>
        <topology evidence="1">Multi-pass membrane protein</topology>
    </subcellularLocation>
</comment>
<evidence type="ECO:0000256" key="1">
    <source>
        <dbReference type="ARBA" id="ARBA00004141"/>
    </source>
</evidence>
<keyword evidence="3" id="KW-0472">Membrane</keyword>
<dbReference type="InterPro" id="IPR050327">
    <property type="entry name" value="Proton-linked_MCT"/>
</dbReference>
<dbReference type="KEGG" id="erc:Ecym_2054"/>
<feature type="transmembrane region" description="Helical" evidence="3">
    <location>
        <begin position="455"/>
        <end position="476"/>
    </location>
</feature>
<sequence>MSSNRNSDLQMLAEDLEKQQLGDLESDKNSLEKKLETGRDGINVQHFTLVLSNDNEGDDSKCGRYETDDEYYPDGGWQAWLVVFGAFMGIFPIWGMFNSLGAIEGYISKHQLAGVKPTAVSWIFSIHLTVCSACCVFSGAYFDRNGAREAVIVGGALYVLGIFFMSMGTEVWHFIASFSIMCGCAAGILTTPLISSVATWFNERRAAATSLATVGSSIGGIIIPITLRKLYVQVGYVWAIRILALICLFCMTLASIFTRERVKPKCTPFNSYKEAYRYYLSNSFNWRYFLDQRFLWCTISFSLAENSICMTATYISSYMVARGYSESMSYTLLTVINAGGIFGRYIPGYLADTYFGRFNVVIFTSIFAAIVNLCMWLPFGNHSTVMWVYAVIYGFLIGSVFSLTPVCIGQICKTSDFGKKYSTAYLLTAAMTLPIIPIGGAIIGEGTIQNYNNFIIFTSMLMLAGGLCYILSRTLCVGFRISKF</sequence>
<keyword evidence="3" id="KW-0812">Transmembrane</keyword>
<dbReference type="InParanoid" id="G8JP11"/>
<feature type="transmembrane region" description="Helical" evidence="3">
    <location>
        <begin position="120"/>
        <end position="142"/>
    </location>
</feature>
<evidence type="ECO:0000256" key="2">
    <source>
        <dbReference type="ARBA" id="ARBA00006727"/>
    </source>
</evidence>
<dbReference type="HOGENOM" id="CLU_001265_1_0_1"/>
<feature type="transmembrane region" description="Helical" evidence="3">
    <location>
        <begin position="358"/>
        <end position="379"/>
    </location>
</feature>
<feature type="transmembrane region" description="Helical" evidence="3">
    <location>
        <begin position="424"/>
        <end position="443"/>
    </location>
</feature>
<evidence type="ECO:0000313" key="5">
    <source>
        <dbReference type="Proteomes" id="UP000006790"/>
    </source>
</evidence>
<evidence type="ECO:0008006" key="6">
    <source>
        <dbReference type="Google" id="ProtNLM"/>
    </source>
</evidence>
<dbReference type="EMBL" id="CP002498">
    <property type="protein sequence ID" value="AET37811.1"/>
    <property type="molecule type" value="Genomic_DNA"/>
</dbReference>
<dbReference type="InterPro" id="IPR036259">
    <property type="entry name" value="MFS_trans_sf"/>
</dbReference>
<dbReference type="GO" id="GO:0000329">
    <property type="term" value="C:fungal-type vacuole membrane"/>
    <property type="evidence" value="ECO:0007669"/>
    <property type="project" value="EnsemblFungi"/>
</dbReference>
<feature type="transmembrane region" description="Helical" evidence="3">
    <location>
        <begin position="174"/>
        <end position="194"/>
    </location>
</feature>
<feature type="transmembrane region" description="Helical" evidence="3">
    <location>
        <begin position="385"/>
        <end position="412"/>
    </location>
</feature>
<feature type="transmembrane region" description="Helical" evidence="3">
    <location>
        <begin position="327"/>
        <end position="346"/>
    </location>
</feature>
<dbReference type="PANTHER" id="PTHR11360:SF295">
    <property type="entry name" value="TRANSPORTER MCH4-RELATED"/>
    <property type="match status" value="1"/>
</dbReference>
<dbReference type="GO" id="GO:0032218">
    <property type="term" value="P:riboflavin transport"/>
    <property type="evidence" value="ECO:0007669"/>
    <property type="project" value="TreeGrafter"/>
</dbReference>
<organism evidence="4 5">
    <name type="scientific">Eremothecium cymbalariae (strain CBS 270.75 / DBVPG 7215 / KCTC 17166 / NRRL Y-17582)</name>
    <name type="common">Yeast</name>
    <dbReference type="NCBI Taxonomy" id="931890"/>
    <lineage>
        <taxon>Eukaryota</taxon>
        <taxon>Fungi</taxon>
        <taxon>Dikarya</taxon>
        <taxon>Ascomycota</taxon>
        <taxon>Saccharomycotina</taxon>
        <taxon>Saccharomycetes</taxon>
        <taxon>Saccharomycetales</taxon>
        <taxon>Saccharomycetaceae</taxon>
        <taxon>Eremothecium</taxon>
    </lineage>
</organism>
<dbReference type="GeneID" id="11470477"/>
<proteinExistence type="inferred from homology"/>
<evidence type="ECO:0000256" key="3">
    <source>
        <dbReference type="SAM" id="Phobius"/>
    </source>
</evidence>
<dbReference type="OrthoDB" id="6509908at2759"/>
<dbReference type="CDD" id="cd17352">
    <property type="entry name" value="MFS_MCT_SLC16"/>
    <property type="match status" value="1"/>
</dbReference>
<keyword evidence="3" id="KW-1133">Transmembrane helix</keyword>
<dbReference type="FunCoup" id="G8JP11">
    <property type="interactions" value="177"/>
</dbReference>
<dbReference type="GO" id="GO:0022857">
    <property type="term" value="F:transmembrane transporter activity"/>
    <property type="evidence" value="ECO:0007669"/>
    <property type="project" value="InterPro"/>
</dbReference>
<accession>G8JP11</accession>
<dbReference type="OMA" id="DLVWQIS"/>
<dbReference type="Pfam" id="PF07690">
    <property type="entry name" value="MFS_1"/>
    <property type="match status" value="1"/>
</dbReference>
<dbReference type="eggNOG" id="KOG2504">
    <property type="taxonomic scope" value="Eukaryota"/>
</dbReference>
<gene>
    <name evidence="4" type="ordered locus">Ecym_2054</name>
</gene>
<feature type="transmembrane region" description="Helical" evidence="3">
    <location>
        <begin position="206"/>
        <end position="226"/>
    </location>
</feature>
<dbReference type="PANTHER" id="PTHR11360">
    <property type="entry name" value="MONOCARBOXYLATE TRANSPORTER"/>
    <property type="match status" value="1"/>
</dbReference>
<comment type="similarity">
    <text evidence="2">Belongs to the major facilitator superfamily. Monocarboxylate porter (TC 2.A.1.13) family.</text>
</comment>
<name>G8JP11_ERECY</name>
<reference evidence="5" key="1">
    <citation type="journal article" date="2012" name="G3 (Bethesda)">
        <title>Pichia sorbitophila, an interspecies yeast hybrid reveals early steps of genome resolution following polyploidization.</title>
        <authorList>
            <person name="Leh Louis V."/>
            <person name="Despons L."/>
            <person name="Friedrich A."/>
            <person name="Martin T."/>
            <person name="Durrens P."/>
            <person name="Casaregola S."/>
            <person name="Neuveglise C."/>
            <person name="Fairhead C."/>
            <person name="Marck C."/>
            <person name="Cruz J.A."/>
            <person name="Straub M.L."/>
            <person name="Kugler V."/>
            <person name="Sacerdot C."/>
            <person name="Uzunov Z."/>
            <person name="Thierry A."/>
            <person name="Weiss S."/>
            <person name="Bleykasten C."/>
            <person name="De Montigny J."/>
            <person name="Jacques N."/>
            <person name="Jung P."/>
            <person name="Lemaire M."/>
            <person name="Mallet S."/>
            <person name="Morel G."/>
            <person name="Richard G.F."/>
            <person name="Sarkar A."/>
            <person name="Savel G."/>
            <person name="Schacherer J."/>
            <person name="Seret M.L."/>
            <person name="Talla E."/>
            <person name="Samson G."/>
            <person name="Jubin C."/>
            <person name="Poulain J."/>
            <person name="Vacherie B."/>
            <person name="Barbe V."/>
            <person name="Pelletier E."/>
            <person name="Sherman D.J."/>
            <person name="Westhof E."/>
            <person name="Weissenbach J."/>
            <person name="Baret P.V."/>
            <person name="Wincker P."/>
            <person name="Gaillardin C."/>
            <person name="Dujon B."/>
            <person name="Souciet J.L."/>
        </authorList>
    </citation>
    <scope>NUCLEOTIDE SEQUENCE [LARGE SCALE GENOMIC DNA]</scope>
    <source>
        <strain evidence="5">CBS 270.75 / DBVPG 7215 / KCTC 17166 / NRRL Y-17582</strain>
    </source>
</reference>
<feature type="transmembrane region" description="Helical" evidence="3">
    <location>
        <begin position="294"/>
        <end position="315"/>
    </location>
</feature>
<protein>
    <recommendedName>
        <fullName evidence="6">Major facilitator superfamily (MFS) profile domain-containing protein</fullName>
    </recommendedName>
</protein>
<dbReference type="RefSeq" id="XP_003644628.1">
    <property type="nucleotide sequence ID" value="XM_003644580.1"/>
</dbReference>
<dbReference type="InterPro" id="IPR011701">
    <property type="entry name" value="MFS"/>
</dbReference>